<accession>A0ABV1SAL9</accession>
<keyword evidence="2" id="KW-1185">Reference proteome</keyword>
<reference evidence="1 2" key="1">
    <citation type="submission" date="2024-06" db="EMBL/GenBank/DDBJ databases">
        <title>Construction of an artificial bacterial consortium using nitrogen cycle bacteria from Cuatro Cienegas Basin and a mangrove forest.</title>
        <authorList>
            <person name="Aguilera-Najera D."/>
            <person name="Marquez-Cianci L."/>
            <person name="Martinez-Perez E."/>
            <person name="Rosas-Barrera M."/>
            <person name="Rodriguez-Cruz U.E."/>
            <person name="Tapia-Lopez R."/>
            <person name="Eguiarte L.E."/>
            <person name="Souza-Saldivar V."/>
        </authorList>
    </citation>
    <scope>NUCLEOTIDE SEQUENCE [LARGE SCALE GENOMIC DNA]</scope>
    <source>
        <strain evidence="1 2">S14-15</strain>
    </source>
</reference>
<organism evidence="1 2">
    <name type="scientific">Bacillus altitudinis</name>
    <dbReference type="NCBI Taxonomy" id="293387"/>
    <lineage>
        <taxon>Bacteria</taxon>
        <taxon>Bacillati</taxon>
        <taxon>Bacillota</taxon>
        <taxon>Bacilli</taxon>
        <taxon>Bacillales</taxon>
        <taxon>Bacillaceae</taxon>
        <taxon>Bacillus</taxon>
    </lineage>
</organism>
<keyword evidence="1" id="KW-0378">Hydrolase</keyword>
<dbReference type="EMBL" id="JBEOME010000019">
    <property type="protein sequence ID" value="MER3123602.1"/>
    <property type="molecule type" value="Genomic_DNA"/>
</dbReference>
<protein>
    <submittedName>
        <fullName evidence="1">HNH endonuclease</fullName>
    </submittedName>
</protein>
<keyword evidence="1" id="KW-0255">Endonuclease</keyword>
<dbReference type="Proteomes" id="UP001467674">
    <property type="component" value="Unassembled WGS sequence"/>
</dbReference>
<evidence type="ECO:0000313" key="1">
    <source>
        <dbReference type="EMBL" id="MER3123602.1"/>
    </source>
</evidence>
<proteinExistence type="predicted"/>
<gene>
    <name evidence="1" type="ORF">ABQG71_20805</name>
</gene>
<keyword evidence="1" id="KW-0540">Nuclease</keyword>
<name>A0ABV1SAL9_BACAB</name>
<sequence>MQLVPTDLHKNAAHIGAASDLRGGY</sequence>
<dbReference type="RefSeq" id="WP_350386970.1">
    <property type="nucleotide sequence ID" value="NZ_JBEOME010000019.1"/>
</dbReference>
<dbReference type="GO" id="GO:0004519">
    <property type="term" value="F:endonuclease activity"/>
    <property type="evidence" value="ECO:0007669"/>
    <property type="project" value="UniProtKB-KW"/>
</dbReference>
<evidence type="ECO:0000313" key="2">
    <source>
        <dbReference type="Proteomes" id="UP001467674"/>
    </source>
</evidence>
<comment type="caution">
    <text evidence="1">The sequence shown here is derived from an EMBL/GenBank/DDBJ whole genome shotgun (WGS) entry which is preliminary data.</text>
</comment>